<feature type="coiled-coil region" evidence="1">
    <location>
        <begin position="71"/>
        <end position="113"/>
    </location>
</feature>
<name>A0A9W6T8R2_CANBO</name>
<evidence type="ECO:0000313" key="3">
    <source>
        <dbReference type="Proteomes" id="UP001165120"/>
    </source>
</evidence>
<proteinExistence type="predicted"/>
<protein>
    <submittedName>
        <fullName evidence="2">Unnamed protein product</fullName>
    </submittedName>
</protein>
<reference evidence="2" key="1">
    <citation type="submission" date="2023-04" db="EMBL/GenBank/DDBJ databases">
        <title>Candida boidinii NBRC 10035.</title>
        <authorList>
            <person name="Ichikawa N."/>
            <person name="Sato H."/>
            <person name="Tonouchi N."/>
        </authorList>
    </citation>
    <scope>NUCLEOTIDE SEQUENCE</scope>
    <source>
        <strain evidence="2">NBRC 10035</strain>
    </source>
</reference>
<organism evidence="2 3">
    <name type="scientific">Candida boidinii</name>
    <name type="common">Yeast</name>
    <dbReference type="NCBI Taxonomy" id="5477"/>
    <lineage>
        <taxon>Eukaryota</taxon>
        <taxon>Fungi</taxon>
        <taxon>Dikarya</taxon>
        <taxon>Ascomycota</taxon>
        <taxon>Saccharomycotina</taxon>
        <taxon>Pichiomycetes</taxon>
        <taxon>Pichiales</taxon>
        <taxon>Pichiaceae</taxon>
        <taxon>Ogataea</taxon>
        <taxon>Ogataea/Candida clade</taxon>
    </lineage>
</organism>
<dbReference type="EMBL" id="BSXN01004083">
    <property type="protein sequence ID" value="GME80536.1"/>
    <property type="molecule type" value="Genomic_DNA"/>
</dbReference>
<keyword evidence="1" id="KW-0175">Coiled coil</keyword>
<dbReference type="Proteomes" id="UP001165120">
    <property type="component" value="Unassembled WGS sequence"/>
</dbReference>
<sequence>MVVVLRPKEIAAREIEKYNLNKEYHELNAMVKSLGNNRNPNDARIIRRLSLNRARYNYLKTFRSDSEYTYCRRLKRRAKEQEKRIARARQEKLDRIAQEKRAMELARQEKAKEAKSVRSQYIKIARQEGLKQEKIAKGLVGDGIFTQWTDLEFEQFDEKFKDSNMLLKNKAAQEIDSMIREQQIEGYYFNLEHPQPKQKKKLKFIPYKRRNGVQLSEALDVRFFFSNQLASQGTDRLMAPYQLHLDVD</sequence>
<comment type="caution">
    <text evidence="2">The sequence shown here is derived from an EMBL/GenBank/DDBJ whole genome shotgun (WGS) entry which is preliminary data.</text>
</comment>
<dbReference type="AlphaFoldDB" id="A0A9W6T8R2"/>
<evidence type="ECO:0000313" key="2">
    <source>
        <dbReference type="EMBL" id="GME80536.1"/>
    </source>
</evidence>
<gene>
    <name evidence="2" type="ORF">Cboi02_000641700</name>
</gene>
<keyword evidence="3" id="KW-1185">Reference proteome</keyword>
<accession>A0A9W6T8R2</accession>
<evidence type="ECO:0000256" key="1">
    <source>
        <dbReference type="SAM" id="Coils"/>
    </source>
</evidence>